<keyword evidence="7" id="KW-1185">Reference proteome</keyword>
<dbReference type="STRING" id="879212.DespoDRAFT_02048"/>
<comment type="catalytic activity">
    <reaction evidence="1">
        <text>Hydrolyzes the link between N-acetylmuramoyl residues and L-amino acid residues in certain cell-wall glycopeptides.</text>
        <dbReference type="EC" id="3.5.1.28"/>
    </reaction>
</comment>
<dbReference type="RefSeq" id="WP_004073331.1">
    <property type="nucleotide sequence ID" value="NZ_CM001488.1"/>
</dbReference>
<dbReference type="PANTHER" id="PTHR30417:SF1">
    <property type="entry name" value="N-ACETYLMURAMOYL-L-ALANINE AMIDASE AMID"/>
    <property type="match status" value="1"/>
</dbReference>
<dbReference type="GO" id="GO:0071555">
    <property type="term" value="P:cell wall organization"/>
    <property type="evidence" value="ECO:0007669"/>
    <property type="project" value="UniProtKB-KW"/>
</dbReference>
<dbReference type="Proteomes" id="UP000005778">
    <property type="component" value="Chromosome"/>
</dbReference>
<dbReference type="GO" id="GO:0009253">
    <property type="term" value="P:peptidoglycan catabolic process"/>
    <property type="evidence" value="ECO:0007669"/>
    <property type="project" value="InterPro"/>
</dbReference>
<name>I5B382_9BACT</name>
<keyword evidence="4" id="KW-0961">Cell wall biogenesis/degradation</keyword>
<evidence type="ECO:0000313" key="7">
    <source>
        <dbReference type="Proteomes" id="UP000005778"/>
    </source>
</evidence>
<dbReference type="EC" id="3.5.1.28" evidence="2"/>
<dbReference type="PANTHER" id="PTHR30417">
    <property type="entry name" value="N-ACETYLMURAMOYL-L-ALANINE AMIDASE AMID"/>
    <property type="match status" value="1"/>
</dbReference>
<dbReference type="OrthoDB" id="9794842at2"/>
<dbReference type="GO" id="GO:0008745">
    <property type="term" value="F:N-acetylmuramoyl-L-alanine amidase activity"/>
    <property type="evidence" value="ECO:0007669"/>
    <property type="project" value="UniProtKB-EC"/>
</dbReference>
<accession>I5B382</accession>
<dbReference type="InterPro" id="IPR051206">
    <property type="entry name" value="NAMLAA_amidase_2"/>
</dbReference>
<sequence length="447" mass="49432">MNIELSDNFYFSKGSALVSVIVLVLVMILLTMPSCQVAQASYSHPGLVRFQSRIIDYRSRINPRFKKKVRTRTRLIIVHTSELELESTLRVVSRGKRFKNGRTTPGGHANYVIARNGRVYRILDKKYRADHAGLSMWDGRSDVSDISVGIEFVGYHDAPLTTSQYTSAEMLLLILKRAYGLQDKDILTHSQIAYGRPNPWFSNNHRGRKRCAKNFDRTRAGLGPTWPFDPDVRAGRLTPDPMLAQVFYSTSKAVVHKGNTAFQVLKSDVISKQNSAWAIAGEDYNASSTVYVLPGGNTLAGDRVASSLGWDRLPVGTKVLLNQQTAQVRQEAKDIIKIISGPMTARCHAGEAYHAASTIYFLPSDRILRGCAISNWDDLPSGTRLVVGYKGPFIITKDKTAYGIAGAKFKDPGTVYHIPGRGPVQGNRIPDFKDLPKGTGVYLPTAG</sequence>
<evidence type="ECO:0000313" key="6">
    <source>
        <dbReference type="EMBL" id="EIM63945.1"/>
    </source>
</evidence>
<organism evidence="6 7">
    <name type="scientific">Desulfobacter postgatei 2ac9</name>
    <dbReference type="NCBI Taxonomy" id="879212"/>
    <lineage>
        <taxon>Bacteria</taxon>
        <taxon>Pseudomonadati</taxon>
        <taxon>Thermodesulfobacteriota</taxon>
        <taxon>Desulfobacteria</taxon>
        <taxon>Desulfobacterales</taxon>
        <taxon>Desulfobacteraceae</taxon>
        <taxon>Desulfobacter</taxon>
    </lineage>
</organism>
<protein>
    <recommendedName>
        <fullName evidence="2">N-acetylmuramoyl-L-alanine amidase</fullName>
        <ecNumber evidence="2">3.5.1.28</ecNumber>
    </recommendedName>
</protein>
<evidence type="ECO:0000256" key="2">
    <source>
        <dbReference type="ARBA" id="ARBA00011901"/>
    </source>
</evidence>
<evidence type="ECO:0000256" key="1">
    <source>
        <dbReference type="ARBA" id="ARBA00001561"/>
    </source>
</evidence>
<evidence type="ECO:0000256" key="4">
    <source>
        <dbReference type="ARBA" id="ARBA00023316"/>
    </source>
</evidence>
<dbReference type="CDD" id="cd06583">
    <property type="entry name" value="PGRP"/>
    <property type="match status" value="1"/>
</dbReference>
<proteinExistence type="predicted"/>
<reference evidence="6 7" key="2">
    <citation type="submission" date="2012-02" db="EMBL/GenBank/DDBJ databases">
        <title>Improved High-Quality Draft sequence of Desulfobacter postgatei 2ac9.</title>
        <authorList>
            <consortium name="US DOE Joint Genome Institute"/>
            <person name="Lucas S."/>
            <person name="Han J."/>
            <person name="Lapidus A."/>
            <person name="Cheng J.-F."/>
            <person name="Goodwin L."/>
            <person name="Pitluck S."/>
            <person name="Peters L."/>
            <person name="Ovchinnikova G."/>
            <person name="Held B."/>
            <person name="Detter J.C."/>
            <person name="Han C."/>
            <person name="Tapia R."/>
            <person name="Land M."/>
            <person name="Hauser L."/>
            <person name="Kyrpides N."/>
            <person name="Ivanova N."/>
            <person name="Pagani I."/>
            <person name="Orellana R."/>
            <person name="Lovley D."/>
            <person name="Woyke T."/>
        </authorList>
    </citation>
    <scope>NUCLEOTIDE SEQUENCE [LARGE SCALE GENOMIC DNA]</scope>
    <source>
        <strain evidence="6 7">2ac9</strain>
    </source>
</reference>
<dbReference type="AlphaFoldDB" id="I5B382"/>
<dbReference type="EMBL" id="CM001488">
    <property type="protein sequence ID" value="EIM63945.1"/>
    <property type="molecule type" value="Genomic_DNA"/>
</dbReference>
<dbReference type="eggNOG" id="COG3023">
    <property type="taxonomic scope" value="Bacteria"/>
</dbReference>
<keyword evidence="3" id="KW-0378">Hydrolase</keyword>
<dbReference type="SUPFAM" id="SSF55846">
    <property type="entry name" value="N-acetylmuramoyl-L-alanine amidase-like"/>
    <property type="match status" value="1"/>
</dbReference>
<dbReference type="Pfam" id="PF01510">
    <property type="entry name" value="Amidase_2"/>
    <property type="match status" value="1"/>
</dbReference>
<dbReference type="Gene3D" id="3.40.80.10">
    <property type="entry name" value="Peptidoglycan recognition protein-like"/>
    <property type="match status" value="1"/>
</dbReference>
<dbReference type="SMART" id="SM00644">
    <property type="entry name" value="Ami_2"/>
    <property type="match status" value="1"/>
</dbReference>
<evidence type="ECO:0000259" key="5">
    <source>
        <dbReference type="SMART" id="SM00644"/>
    </source>
</evidence>
<dbReference type="InterPro" id="IPR002502">
    <property type="entry name" value="Amidase_domain"/>
</dbReference>
<reference evidence="6 7" key="1">
    <citation type="submission" date="2011-09" db="EMBL/GenBank/DDBJ databases">
        <authorList>
            <consortium name="US DOE Joint Genome Institute (JGI-PGF)"/>
            <person name="Lucas S."/>
            <person name="Han J."/>
            <person name="Lapidus A."/>
            <person name="Cheng J.-F."/>
            <person name="Goodwin L."/>
            <person name="Pitluck S."/>
            <person name="Peters L."/>
            <person name="Land M.L."/>
            <person name="Hauser L."/>
            <person name="Orellana R."/>
            <person name="Lovley D."/>
            <person name="Woyke T.J."/>
        </authorList>
    </citation>
    <scope>NUCLEOTIDE SEQUENCE [LARGE SCALE GENOMIC DNA]</scope>
    <source>
        <strain evidence="6 7">2ac9</strain>
    </source>
</reference>
<feature type="domain" description="N-acetylmuramoyl-L-alanine amidase" evidence="5">
    <location>
        <begin position="62"/>
        <end position="200"/>
    </location>
</feature>
<dbReference type="GO" id="GO:0009254">
    <property type="term" value="P:peptidoglycan turnover"/>
    <property type="evidence" value="ECO:0007669"/>
    <property type="project" value="TreeGrafter"/>
</dbReference>
<evidence type="ECO:0000256" key="3">
    <source>
        <dbReference type="ARBA" id="ARBA00022801"/>
    </source>
</evidence>
<gene>
    <name evidence="6" type="ORF">DespoDRAFT_02048</name>
</gene>
<dbReference type="InterPro" id="IPR036505">
    <property type="entry name" value="Amidase/PGRP_sf"/>
</dbReference>
<dbReference type="HOGENOM" id="CLU_623647_0_0_7"/>